<accession>A0A6J7WTK2</accession>
<dbReference type="Gene3D" id="2.60.120.590">
    <property type="entry name" value="Alpha-ketoglutarate-dependent dioxygenase AlkB-like"/>
    <property type="match status" value="1"/>
</dbReference>
<name>A0A6J7WTK2_9CAUD</name>
<evidence type="ECO:0000313" key="1">
    <source>
        <dbReference type="EMBL" id="CAB5221080.1"/>
    </source>
</evidence>
<proteinExistence type="predicted"/>
<gene>
    <name evidence="1" type="ORF">UFOVP240_77</name>
</gene>
<evidence type="ECO:0008006" key="2">
    <source>
        <dbReference type="Google" id="ProtNLM"/>
    </source>
</evidence>
<sequence length="186" mass="21870">MNKNFIENNYIVIDNFIEKDKALELYENFAKDAELNPNASYLDAQFLDCFCAYNYKPFLLLLCEKLNEVSTLIEEPLLPTYTFARLYKNGSELIPHVDNARCEVSITLNLYGDKEWPIWFTKPNNEKISVTLKPGQAVVYSGMISEHWRTEYEGEIYAQVFLHYVRVNGDHWLNYFDRMQNGILIK</sequence>
<reference evidence="1" key="1">
    <citation type="submission" date="2020-05" db="EMBL/GenBank/DDBJ databases">
        <authorList>
            <person name="Chiriac C."/>
            <person name="Salcher M."/>
            <person name="Ghai R."/>
            <person name="Kavagutti S V."/>
        </authorList>
    </citation>
    <scope>NUCLEOTIDE SEQUENCE</scope>
</reference>
<protein>
    <recommendedName>
        <fullName evidence="2">Oxoglutarate/iron-dependent dioxygenase</fullName>
    </recommendedName>
</protein>
<dbReference type="InterPro" id="IPR037151">
    <property type="entry name" value="AlkB-like_sf"/>
</dbReference>
<dbReference type="SUPFAM" id="SSF51197">
    <property type="entry name" value="Clavaminate synthase-like"/>
    <property type="match status" value="1"/>
</dbReference>
<dbReference type="EMBL" id="LR798293">
    <property type="protein sequence ID" value="CAB5221080.1"/>
    <property type="molecule type" value="Genomic_DNA"/>
</dbReference>
<organism evidence="1">
    <name type="scientific">uncultured Caudovirales phage</name>
    <dbReference type="NCBI Taxonomy" id="2100421"/>
    <lineage>
        <taxon>Viruses</taxon>
        <taxon>Duplodnaviria</taxon>
        <taxon>Heunggongvirae</taxon>
        <taxon>Uroviricota</taxon>
        <taxon>Caudoviricetes</taxon>
        <taxon>Peduoviridae</taxon>
        <taxon>Maltschvirus</taxon>
        <taxon>Maltschvirus maltsch</taxon>
    </lineage>
</organism>